<evidence type="ECO:0000256" key="6">
    <source>
        <dbReference type="ARBA" id="ARBA00023316"/>
    </source>
</evidence>
<keyword evidence="2 7" id="KW-0812">Transmembrane</keyword>
<keyword evidence="3 7" id="KW-1133">Transmembrane helix</keyword>
<dbReference type="Pfam" id="PF02618">
    <property type="entry name" value="YceG"/>
    <property type="match status" value="2"/>
</dbReference>
<feature type="transmembrane region" description="Helical" evidence="7">
    <location>
        <begin position="12"/>
        <end position="31"/>
    </location>
</feature>
<sequence>MHMPEIEQAQKIKIFLFFLSIILVIAGAATLTPPPDFPSGSIIDVAEGSGLQRLSLELKKENVIRSPLWFRVATIILGGERDMKAGQYYFERPQSPFVIAWRIRWGRYGIEMKKITVPEGFTVQKISALFGGNFPFFDNAMFERAAPEGYLFPDTYFMPITATATSTVKTMRDNFIRKIFPIMPEIEDSGKSLEDVIIMASLIEGEANNQTDREMVSDVLWKRLKIGMPLQVDVEMKTYEFQGLPEKPINNPGLDSIRAALRPTSTPYLYYLTGNDGKMYYSKTFDEHVAKKQKYIR</sequence>
<keyword evidence="4 7" id="KW-0472">Membrane</keyword>
<evidence type="ECO:0000256" key="5">
    <source>
        <dbReference type="ARBA" id="ARBA00023239"/>
    </source>
</evidence>
<dbReference type="EMBL" id="MHVJ01000013">
    <property type="protein sequence ID" value="OHA91386.1"/>
    <property type="molecule type" value="Genomic_DNA"/>
</dbReference>
<dbReference type="AlphaFoldDB" id="A0A1G2T280"/>
<accession>A0A1G2T280</accession>
<dbReference type="PANTHER" id="PTHR30518">
    <property type="entry name" value="ENDOLYTIC MUREIN TRANSGLYCOSYLASE"/>
    <property type="match status" value="1"/>
</dbReference>
<keyword evidence="5" id="KW-0456">Lyase</keyword>
<proteinExistence type="predicted"/>
<dbReference type="Gene3D" id="3.30.1490.480">
    <property type="entry name" value="Endolytic murein transglycosylase"/>
    <property type="match status" value="1"/>
</dbReference>
<dbReference type="InterPro" id="IPR003770">
    <property type="entry name" value="MLTG-like"/>
</dbReference>
<reference evidence="8 9" key="1">
    <citation type="journal article" date="2016" name="Nat. Commun.">
        <title>Thousands of microbial genomes shed light on interconnected biogeochemical processes in an aquifer system.</title>
        <authorList>
            <person name="Anantharaman K."/>
            <person name="Brown C.T."/>
            <person name="Hug L.A."/>
            <person name="Sharon I."/>
            <person name="Castelle C.J."/>
            <person name="Probst A.J."/>
            <person name="Thomas B.C."/>
            <person name="Singh A."/>
            <person name="Wilkins M.J."/>
            <person name="Karaoz U."/>
            <person name="Brodie E.L."/>
            <person name="Williams K.H."/>
            <person name="Hubbard S.S."/>
            <person name="Banfield J.F."/>
        </authorList>
    </citation>
    <scope>NUCLEOTIDE SEQUENCE [LARGE SCALE GENOMIC DNA]</scope>
</reference>
<organism evidence="8 9">
    <name type="scientific">Candidatus Zambryskibacteria bacterium RIFCSPHIGHO2_01_FULL_49_18</name>
    <dbReference type="NCBI Taxonomy" id="1802740"/>
    <lineage>
        <taxon>Bacteria</taxon>
        <taxon>Candidatus Zambryskiibacteriota</taxon>
    </lineage>
</organism>
<evidence type="ECO:0000256" key="2">
    <source>
        <dbReference type="ARBA" id="ARBA00022692"/>
    </source>
</evidence>
<evidence type="ECO:0000313" key="9">
    <source>
        <dbReference type="Proteomes" id="UP000178612"/>
    </source>
</evidence>
<evidence type="ECO:0000256" key="7">
    <source>
        <dbReference type="SAM" id="Phobius"/>
    </source>
</evidence>
<evidence type="ECO:0000256" key="3">
    <source>
        <dbReference type="ARBA" id="ARBA00022989"/>
    </source>
</evidence>
<evidence type="ECO:0008006" key="10">
    <source>
        <dbReference type="Google" id="ProtNLM"/>
    </source>
</evidence>
<gene>
    <name evidence="8" type="ORF">A2758_02925</name>
</gene>
<dbReference type="GO" id="GO:0016829">
    <property type="term" value="F:lyase activity"/>
    <property type="evidence" value="ECO:0007669"/>
    <property type="project" value="UniProtKB-KW"/>
</dbReference>
<keyword evidence="1" id="KW-1003">Cell membrane</keyword>
<dbReference type="Proteomes" id="UP000178612">
    <property type="component" value="Unassembled WGS sequence"/>
</dbReference>
<comment type="caution">
    <text evidence="8">The sequence shown here is derived from an EMBL/GenBank/DDBJ whole genome shotgun (WGS) entry which is preliminary data.</text>
</comment>
<protein>
    <recommendedName>
        <fullName evidence="10">Endolytic murein transglycosylase</fullName>
    </recommendedName>
</protein>
<evidence type="ECO:0000313" key="8">
    <source>
        <dbReference type="EMBL" id="OHA91386.1"/>
    </source>
</evidence>
<evidence type="ECO:0000256" key="4">
    <source>
        <dbReference type="ARBA" id="ARBA00023136"/>
    </source>
</evidence>
<evidence type="ECO:0000256" key="1">
    <source>
        <dbReference type="ARBA" id="ARBA00022475"/>
    </source>
</evidence>
<name>A0A1G2T280_9BACT</name>
<dbReference type="GO" id="GO:0071555">
    <property type="term" value="P:cell wall organization"/>
    <property type="evidence" value="ECO:0007669"/>
    <property type="project" value="UniProtKB-KW"/>
</dbReference>
<dbReference type="PANTHER" id="PTHR30518:SF2">
    <property type="entry name" value="ENDOLYTIC MUREIN TRANSGLYCOSYLASE"/>
    <property type="match status" value="1"/>
</dbReference>
<keyword evidence="6" id="KW-0961">Cell wall biogenesis/degradation</keyword>